<reference evidence="2 3" key="1">
    <citation type="submission" date="2019-09" db="EMBL/GenBank/DDBJ databases">
        <title>Genome sequence and assembly of Adhaeribacter sp.</title>
        <authorList>
            <person name="Chhetri G."/>
        </authorList>
    </citation>
    <scope>NUCLEOTIDE SEQUENCE [LARGE SCALE GENOMIC DNA]</scope>
    <source>
        <strain evidence="2 3">DK36</strain>
    </source>
</reference>
<evidence type="ECO:0008006" key="4">
    <source>
        <dbReference type="Google" id="ProtNLM"/>
    </source>
</evidence>
<keyword evidence="1" id="KW-0812">Transmembrane</keyword>
<keyword evidence="1" id="KW-0472">Membrane</keyword>
<feature type="transmembrane region" description="Helical" evidence="1">
    <location>
        <begin position="76"/>
        <end position="105"/>
    </location>
</feature>
<comment type="caution">
    <text evidence="2">The sequence shown here is derived from an EMBL/GenBank/DDBJ whole genome shotgun (WGS) entry which is preliminary data.</text>
</comment>
<dbReference type="AlphaFoldDB" id="A0A5M6DDY5"/>
<feature type="transmembrane region" description="Helical" evidence="1">
    <location>
        <begin position="36"/>
        <end position="55"/>
    </location>
</feature>
<dbReference type="Proteomes" id="UP000323426">
    <property type="component" value="Unassembled WGS sequence"/>
</dbReference>
<keyword evidence="1" id="KW-1133">Transmembrane helix</keyword>
<feature type="transmembrane region" description="Helical" evidence="1">
    <location>
        <begin position="117"/>
        <end position="142"/>
    </location>
</feature>
<organism evidence="2 3">
    <name type="scientific">Adhaeribacter rhizoryzae</name>
    <dbReference type="NCBI Taxonomy" id="2607907"/>
    <lineage>
        <taxon>Bacteria</taxon>
        <taxon>Pseudomonadati</taxon>
        <taxon>Bacteroidota</taxon>
        <taxon>Cytophagia</taxon>
        <taxon>Cytophagales</taxon>
        <taxon>Hymenobacteraceae</taxon>
        <taxon>Adhaeribacter</taxon>
    </lineage>
</organism>
<sequence>MSVFLLSMVKFFGGPLAGVSLGLSLGATMALTVAGMMTSVFIFSGIGTLFSKWYAEQQRQKQKPIFTKKNRRIVRVWQRFGMVGIAFLTPILLTPIIGTVVATVLGASQRHILVHMLWSAVFWGVTLTFLVSQVSTLNLPFLHR</sequence>
<evidence type="ECO:0000313" key="2">
    <source>
        <dbReference type="EMBL" id="KAA5543415.1"/>
    </source>
</evidence>
<protein>
    <recommendedName>
        <fullName evidence="4">Small multi-drug export protein</fullName>
    </recommendedName>
</protein>
<dbReference type="EMBL" id="VWSF01000014">
    <property type="protein sequence ID" value="KAA5543415.1"/>
    <property type="molecule type" value="Genomic_DNA"/>
</dbReference>
<accession>A0A5M6DDY5</accession>
<evidence type="ECO:0000313" key="3">
    <source>
        <dbReference type="Proteomes" id="UP000323426"/>
    </source>
</evidence>
<proteinExistence type="predicted"/>
<name>A0A5M6DDY5_9BACT</name>
<gene>
    <name evidence="2" type="ORF">F0145_17045</name>
</gene>
<evidence type="ECO:0000256" key="1">
    <source>
        <dbReference type="SAM" id="Phobius"/>
    </source>
</evidence>
<keyword evidence="3" id="KW-1185">Reference proteome</keyword>